<dbReference type="Pfam" id="PF18693">
    <property type="entry name" value="TRAM_2"/>
    <property type="match status" value="1"/>
</dbReference>
<evidence type="ECO:0000259" key="2">
    <source>
        <dbReference type="Pfam" id="PF18693"/>
    </source>
</evidence>
<evidence type="ECO:0000256" key="1">
    <source>
        <dbReference type="ARBA" id="ARBA00022679"/>
    </source>
</evidence>
<dbReference type="PANTHER" id="PTHR43837:SF1">
    <property type="entry name" value="RIBOSOMAL PROTEIN US12 METHYLTHIOTRANSFERASE RIMO"/>
    <property type="match status" value="1"/>
</dbReference>
<evidence type="ECO:0000313" key="3">
    <source>
        <dbReference type="EMBL" id="PQA72333.1"/>
    </source>
</evidence>
<proteinExistence type="predicted"/>
<dbReference type="InterPro" id="IPR002792">
    <property type="entry name" value="TRAM_dom"/>
</dbReference>
<organism evidence="3 4">
    <name type="scientific">Brucella oryzae</name>
    <dbReference type="NCBI Taxonomy" id="335286"/>
    <lineage>
        <taxon>Bacteria</taxon>
        <taxon>Pseudomonadati</taxon>
        <taxon>Pseudomonadota</taxon>
        <taxon>Alphaproteobacteria</taxon>
        <taxon>Hyphomicrobiales</taxon>
        <taxon>Brucellaceae</taxon>
        <taxon>Brucella/Ochrobactrum group</taxon>
        <taxon>Brucella</taxon>
    </lineage>
</organism>
<name>A0A2S7IWF1_9HYPH</name>
<keyword evidence="1" id="KW-0808">Transferase</keyword>
<dbReference type="InterPro" id="IPR005840">
    <property type="entry name" value="Ribosomal_uS12_MeSTrfase_RimO"/>
</dbReference>
<dbReference type="GO" id="GO:0051539">
    <property type="term" value="F:4 iron, 4 sulfur cluster binding"/>
    <property type="evidence" value="ECO:0007669"/>
    <property type="project" value="InterPro"/>
</dbReference>
<comment type="caution">
    <text evidence="3">The sequence shown here is derived from an EMBL/GenBank/DDBJ whole genome shotgun (WGS) entry which is preliminary data.</text>
</comment>
<protein>
    <recommendedName>
        <fullName evidence="2">TRAM domain-containing protein</fullName>
    </recommendedName>
</protein>
<accession>A0A2S7IWF1</accession>
<evidence type="ECO:0000313" key="4">
    <source>
        <dbReference type="Proteomes" id="UP000238493"/>
    </source>
</evidence>
<dbReference type="OrthoDB" id="9805215at2"/>
<keyword evidence="4" id="KW-1185">Reference proteome</keyword>
<gene>
    <name evidence="3" type="ORF">C3731_17275</name>
</gene>
<dbReference type="EMBL" id="PTRC01000031">
    <property type="protein sequence ID" value="PQA72333.1"/>
    <property type="molecule type" value="Genomic_DNA"/>
</dbReference>
<dbReference type="GO" id="GO:0035599">
    <property type="term" value="F:aspartic acid methylthiotransferase activity"/>
    <property type="evidence" value="ECO:0007669"/>
    <property type="project" value="TreeGrafter"/>
</dbReference>
<reference evidence="3 4" key="1">
    <citation type="submission" date="2018-02" db="EMBL/GenBank/DDBJ databases">
        <title>Draft genome sequence of Ochrobactrum oryzae found in Brazil.</title>
        <authorList>
            <person name="Cerdeira L."/>
            <person name="Andrade F."/>
            <person name="Zacariotto T."/>
            <person name="Barbosa B."/>
            <person name="Santos S."/>
            <person name="Cassetari V."/>
            <person name="Lincopan N."/>
        </authorList>
    </citation>
    <scope>NUCLEOTIDE SEQUENCE [LARGE SCALE GENOMIC DNA]</scope>
    <source>
        <strain evidence="3 4">OA447</strain>
    </source>
</reference>
<dbReference type="GO" id="GO:0005829">
    <property type="term" value="C:cytosol"/>
    <property type="evidence" value="ECO:0007669"/>
    <property type="project" value="TreeGrafter"/>
</dbReference>
<feature type="domain" description="TRAM" evidence="2">
    <location>
        <begin position="34"/>
        <end position="75"/>
    </location>
</feature>
<dbReference type="PANTHER" id="PTHR43837">
    <property type="entry name" value="RIBOSOMAL PROTEIN S12 METHYLTHIOTRANSFERASE RIMO"/>
    <property type="match status" value="1"/>
</dbReference>
<dbReference type="InterPro" id="IPR012340">
    <property type="entry name" value="NA-bd_OB-fold"/>
</dbReference>
<dbReference type="Proteomes" id="UP000238493">
    <property type="component" value="Unassembled WGS sequence"/>
</dbReference>
<dbReference type="AlphaFoldDB" id="A0A2S7IWF1"/>
<sequence length="75" mass="8158">MSAPRVSFVSLACPKALVDSERIITSLRSKDCTRENAPEIDGSVHIQLRRPLRVGDIVTVEIEAGDAYNLHGIAV</sequence>
<dbReference type="Gene3D" id="2.40.50.140">
    <property type="entry name" value="Nucleic acid-binding proteins"/>
    <property type="match status" value="1"/>
</dbReference>